<dbReference type="AlphaFoldDB" id="A0A285FV25"/>
<reference evidence="1 2" key="1">
    <citation type="submission" date="2017-09" db="EMBL/GenBank/DDBJ databases">
        <authorList>
            <person name="Ehlers B."/>
            <person name="Leendertz F.H."/>
        </authorList>
    </citation>
    <scope>NUCLEOTIDE SEQUENCE [LARGE SCALE GENOMIC DNA]</scope>
    <source>
        <strain evidence="1 2">CGMCC 4.6857</strain>
    </source>
</reference>
<evidence type="ECO:0008006" key="3">
    <source>
        <dbReference type="Google" id="ProtNLM"/>
    </source>
</evidence>
<name>A0A285FV25_9ACTN</name>
<sequence>MTLSPHPRLTRLLKLELNPDHFVVFGSAPLLMHGLRDEVSDLDVVARGAAWERASTLAESLVTSSLGGMMASFDNGAIQVSTGWISPGWRPDDLIDGAEIIAGIRFARLDQVLEYKRQLRREKDLKDIEVLERRLQAGDDNDRPTP</sequence>
<dbReference type="InterPro" id="IPR043519">
    <property type="entry name" value="NT_sf"/>
</dbReference>
<dbReference type="RefSeq" id="WP_097318597.1">
    <property type="nucleotide sequence ID" value="NZ_OBDY01000001.1"/>
</dbReference>
<evidence type="ECO:0000313" key="2">
    <source>
        <dbReference type="Proteomes" id="UP000219612"/>
    </source>
</evidence>
<organism evidence="1 2">
    <name type="scientific">Paractinoplanes atraurantiacus</name>
    <dbReference type="NCBI Taxonomy" id="1036182"/>
    <lineage>
        <taxon>Bacteria</taxon>
        <taxon>Bacillati</taxon>
        <taxon>Actinomycetota</taxon>
        <taxon>Actinomycetes</taxon>
        <taxon>Micromonosporales</taxon>
        <taxon>Micromonosporaceae</taxon>
        <taxon>Paractinoplanes</taxon>
    </lineage>
</organism>
<accession>A0A285FV25</accession>
<gene>
    <name evidence="1" type="ORF">SAMN05421748_1011292</name>
</gene>
<evidence type="ECO:0000313" key="1">
    <source>
        <dbReference type="EMBL" id="SNY15190.1"/>
    </source>
</evidence>
<protein>
    <recommendedName>
        <fullName evidence="3">Nucleotidyl transferase AbiEii toxin, Type IV TA system</fullName>
    </recommendedName>
</protein>
<dbReference type="SUPFAM" id="SSF81301">
    <property type="entry name" value="Nucleotidyltransferase"/>
    <property type="match status" value="1"/>
</dbReference>
<dbReference type="EMBL" id="OBDY01000001">
    <property type="protein sequence ID" value="SNY15190.1"/>
    <property type="molecule type" value="Genomic_DNA"/>
</dbReference>
<dbReference type="Proteomes" id="UP000219612">
    <property type="component" value="Unassembled WGS sequence"/>
</dbReference>
<proteinExistence type="predicted"/>
<dbReference type="OrthoDB" id="5192884at2"/>
<keyword evidence="2" id="KW-1185">Reference proteome</keyword>